<keyword evidence="2" id="KW-1185">Reference proteome</keyword>
<dbReference type="Ensembl" id="ENSMODT00000081789.1">
    <property type="protein sequence ID" value="ENSMODP00000058332.1"/>
    <property type="gene ID" value="ENSMODG00000050590.1"/>
</dbReference>
<dbReference type="Bgee" id="ENSMODG00000050590">
    <property type="expression patterns" value="Expressed in placenta and 3 other cell types or tissues"/>
</dbReference>
<sequence length="83" mass="9518">MDWVLKHTSPNSPDTANDSFVLLRGLPFDCCKEEIVQFFQGWKSCQMGRSTGEAFMYFSKDCYDVYSMPKLVILECAELCDPC</sequence>
<dbReference type="AlphaFoldDB" id="A0A5F8HGQ6"/>
<accession>A0A5F8HGQ6</accession>
<evidence type="ECO:0008006" key="3">
    <source>
        <dbReference type="Google" id="ProtNLM"/>
    </source>
</evidence>
<evidence type="ECO:0000313" key="1">
    <source>
        <dbReference type="Ensembl" id="ENSMODP00000058332.1"/>
    </source>
</evidence>
<dbReference type="GO" id="GO:0003676">
    <property type="term" value="F:nucleic acid binding"/>
    <property type="evidence" value="ECO:0007669"/>
    <property type="project" value="InterPro"/>
</dbReference>
<dbReference type="SUPFAM" id="SSF54928">
    <property type="entry name" value="RNA-binding domain, RBD"/>
    <property type="match status" value="1"/>
</dbReference>
<dbReference type="STRING" id="13616.ENSMODP00000058332"/>
<name>A0A5F8HGQ6_MONDO</name>
<reference evidence="1" key="3">
    <citation type="submission" date="2025-09" db="UniProtKB">
        <authorList>
            <consortium name="Ensembl"/>
        </authorList>
    </citation>
    <scope>IDENTIFICATION</scope>
</reference>
<dbReference type="Gene3D" id="3.30.70.330">
    <property type="match status" value="1"/>
</dbReference>
<proteinExistence type="predicted"/>
<dbReference type="Proteomes" id="UP000002280">
    <property type="component" value="Chromosome 4"/>
</dbReference>
<organism evidence="1 2">
    <name type="scientific">Monodelphis domestica</name>
    <name type="common">Gray short-tailed opossum</name>
    <dbReference type="NCBI Taxonomy" id="13616"/>
    <lineage>
        <taxon>Eukaryota</taxon>
        <taxon>Metazoa</taxon>
        <taxon>Chordata</taxon>
        <taxon>Craniata</taxon>
        <taxon>Vertebrata</taxon>
        <taxon>Euteleostomi</taxon>
        <taxon>Mammalia</taxon>
        <taxon>Metatheria</taxon>
        <taxon>Didelphimorphia</taxon>
        <taxon>Didelphidae</taxon>
        <taxon>Monodelphis</taxon>
    </lineage>
</organism>
<dbReference type="GeneTree" id="ENSGT00900000143820"/>
<protein>
    <recommendedName>
        <fullName evidence="3">RRM domain-containing protein</fullName>
    </recommendedName>
</protein>
<reference evidence="1 2" key="1">
    <citation type="journal article" date="2007" name="Nature">
        <title>Genome of the marsupial Monodelphis domestica reveals innovation in non-coding sequences.</title>
        <authorList>
            <person name="Mikkelsen T.S."/>
            <person name="Wakefield M.J."/>
            <person name="Aken B."/>
            <person name="Amemiya C.T."/>
            <person name="Chang J.L."/>
            <person name="Duke S."/>
            <person name="Garber M."/>
            <person name="Gentles A.J."/>
            <person name="Goodstadt L."/>
            <person name="Heger A."/>
            <person name="Jurka J."/>
            <person name="Kamal M."/>
            <person name="Mauceli E."/>
            <person name="Searle S.M."/>
            <person name="Sharpe T."/>
            <person name="Baker M.L."/>
            <person name="Batzer M.A."/>
            <person name="Benos P.V."/>
            <person name="Belov K."/>
            <person name="Clamp M."/>
            <person name="Cook A."/>
            <person name="Cuff J."/>
            <person name="Das R."/>
            <person name="Davidow L."/>
            <person name="Deakin J.E."/>
            <person name="Fazzari M.J."/>
            <person name="Glass J.L."/>
            <person name="Grabherr M."/>
            <person name="Greally J.M."/>
            <person name="Gu W."/>
            <person name="Hore T.A."/>
            <person name="Huttley G.A."/>
            <person name="Kleber M."/>
            <person name="Jirtle R.L."/>
            <person name="Koina E."/>
            <person name="Lee J.T."/>
            <person name="Mahony S."/>
            <person name="Marra M.A."/>
            <person name="Miller R.D."/>
            <person name="Nicholls R.D."/>
            <person name="Oda M."/>
            <person name="Papenfuss A.T."/>
            <person name="Parra Z.E."/>
            <person name="Pollock D.D."/>
            <person name="Ray D.A."/>
            <person name="Schein J.E."/>
            <person name="Speed T.P."/>
            <person name="Thompson K."/>
            <person name="VandeBerg J.L."/>
            <person name="Wade C.M."/>
            <person name="Walker J.A."/>
            <person name="Waters P.D."/>
            <person name="Webber C."/>
            <person name="Weidman J.R."/>
            <person name="Xie X."/>
            <person name="Zody M.C."/>
            <person name="Baldwin J."/>
            <person name="Abdouelleil A."/>
            <person name="Abdulkadir J."/>
            <person name="Abebe A."/>
            <person name="Abera B."/>
            <person name="Abreu J."/>
            <person name="Acer S.C."/>
            <person name="Aftuck L."/>
            <person name="Alexander A."/>
            <person name="An P."/>
            <person name="Anderson E."/>
            <person name="Anderson S."/>
            <person name="Arachi H."/>
            <person name="Azer M."/>
            <person name="Bachantsang P."/>
            <person name="Barry A."/>
            <person name="Bayul T."/>
            <person name="Berlin A."/>
            <person name="Bessette D."/>
            <person name="Bloom T."/>
            <person name="Bloom T."/>
            <person name="Boguslavskiy L."/>
            <person name="Bonnet C."/>
            <person name="Boukhgalter B."/>
            <person name="Bourzgui I."/>
            <person name="Brown A."/>
            <person name="Cahill P."/>
            <person name="Channer S."/>
            <person name="Cheshatsang Y."/>
            <person name="Chuda L."/>
            <person name="Citroen M."/>
            <person name="Collymore A."/>
            <person name="Cooke P."/>
            <person name="Costello M."/>
            <person name="D'Aco K."/>
            <person name="Daza R."/>
            <person name="De Haan G."/>
            <person name="DeGray S."/>
            <person name="DeMaso C."/>
            <person name="Dhargay N."/>
            <person name="Dooley K."/>
            <person name="Dooley E."/>
            <person name="Doricent M."/>
            <person name="Dorje P."/>
            <person name="Dorjee K."/>
            <person name="Dupes A."/>
            <person name="Elong R."/>
            <person name="Falk J."/>
            <person name="Farina A."/>
            <person name="Faro S."/>
            <person name="Ferguson D."/>
            <person name="Fisher S."/>
            <person name="Foley C.D."/>
            <person name="Franke A."/>
            <person name="Friedrich D."/>
            <person name="Gadbois L."/>
            <person name="Gearin G."/>
            <person name="Gearin C.R."/>
            <person name="Giannoukos G."/>
            <person name="Goode T."/>
            <person name="Graham J."/>
            <person name="Grandbois E."/>
            <person name="Grewal S."/>
            <person name="Gyaltsen K."/>
            <person name="Hafez N."/>
            <person name="Hagos B."/>
            <person name="Hall J."/>
            <person name="Henson C."/>
            <person name="Hollinger A."/>
            <person name="Honan T."/>
            <person name="Huard M.D."/>
            <person name="Hughes L."/>
            <person name="Hurhula B."/>
            <person name="Husby M.E."/>
            <person name="Kamat A."/>
            <person name="Kanga B."/>
            <person name="Kashin S."/>
            <person name="Khazanovich D."/>
            <person name="Kisner P."/>
            <person name="Lance K."/>
            <person name="Lara M."/>
            <person name="Lee W."/>
            <person name="Lennon N."/>
            <person name="Letendre F."/>
            <person name="LeVine R."/>
            <person name="Lipovsky A."/>
            <person name="Liu X."/>
            <person name="Liu J."/>
            <person name="Liu S."/>
            <person name="Lokyitsang T."/>
            <person name="Lokyitsang Y."/>
            <person name="Lubonja R."/>
            <person name="Lui A."/>
            <person name="MacDonald P."/>
            <person name="Magnisalis V."/>
            <person name="Maru K."/>
            <person name="Matthews C."/>
            <person name="McCusker W."/>
            <person name="McDonough S."/>
            <person name="Mehta T."/>
            <person name="Meldrim J."/>
            <person name="Meneus L."/>
            <person name="Mihai O."/>
            <person name="Mihalev A."/>
            <person name="Mihova T."/>
            <person name="Mittelman R."/>
            <person name="Mlenga V."/>
            <person name="Montmayeur A."/>
            <person name="Mulrain L."/>
            <person name="Navidi A."/>
            <person name="Naylor J."/>
            <person name="Negash T."/>
            <person name="Nguyen T."/>
            <person name="Nguyen N."/>
            <person name="Nicol R."/>
            <person name="Norbu C."/>
            <person name="Norbu N."/>
            <person name="Novod N."/>
            <person name="O'Neill B."/>
            <person name="Osman S."/>
            <person name="Markiewicz E."/>
            <person name="Oyono O.L."/>
            <person name="Patti C."/>
            <person name="Phunkhang P."/>
            <person name="Pierre F."/>
            <person name="Priest M."/>
            <person name="Raghuraman S."/>
            <person name="Rege F."/>
            <person name="Reyes R."/>
            <person name="Rise C."/>
            <person name="Rogov P."/>
            <person name="Ross K."/>
            <person name="Ryan E."/>
            <person name="Settipalli S."/>
            <person name="Shea T."/>
            <person name="Sherpa N."/>
            <person name="Shi L."/>
            <person name="Shih D."/>
            <person name="Sparrow T."/>
            <person name="Spaulding J."/>
            <person name="Stalker J."/>
            <person name="Stange-Thomann N."/>
            <person name="Stavropoulos S."/>
            <person name="Stone C."/>
            <person name="Strader C."/>
            <person name="Tesfaye S."/>
            <person name="Thomson T."/>
            <person name="Thoulutsang Y."/>
            <person name="Thoulutsang D."/>
            <person name="Topham K."/>
            <person name="Topping I."/>
            <person name="Tsamla T."/>
            <person name="Vassiliev H."/>
            <person name="Vo A."/>
            <person name="Wangchuk T."/>
            <person name="Wangdi T."/>
            <person name="Weiand M."/>
            <person name="Wilkinson J."/>
            <person name="Wilson A."/>
            <person name="Yadav S."/>
            <person name="Young G."/>
            <person name="Yu Q."/>
            <person name="Zembek L."/>
            <person name="Zhong D."/>
            <person name="Zimmer A."/>
            <person name="Zwirko Z."/>
            <person name="Jaffe D.B."/>
            <person name="Alvarez P."/>
            <person name="Brockman W."/>
            <person name="Butler J."/>
            <person name="Chin C."/>
            <person name="Gnerre S."/>
            <person name="MacCallum I."/>
            <person name="Graves J.A."/>
            <person name="Ponting C.P."/>
            <person name="Breen M."/>
            <person name="Samollow P.B."/>
            <person name="Lander E.S."/>
            <person name="Lindblad-Toh K."/>
        </authorList>
    </citation>
    <scope>NUCLEOTIDE SEQUENCE [LARGE SCALE GENOMIC DNA]</scope>
</reference>
<dbReference type="InterPro" id="IPR012677">
    <property type="entry name" value="Nucleotide-bd_a/b_plait_sf"/>
</dbReference>
<evidence type="ECO:0000313" key="2">
    <source>
        <dbReference type="Proteomes" id="UP000002280"/>
    </source>
</evidence>
<dbReference type="InParanoid" id="A0A5F8HGQ6"/>
<reference evidence="1" key="2">
    <citation type="submission" date="2025-08" db="UniProtKB">
        <authorList>
            <consortium name="Ensembl"/>
        </authorList>
    </citation>
    <scope>IDENTIFICATION</scope>
</reference>
<dbReference type="InterPro" id="IPR035979">
    <property type="entry name" value="RBD_domain_sf"/>
</dbReference>